<dbReference type="InterPro" id="IPR036380">
    <property type="entry name" value="Isochorismatase-like_sf"/>
</dbReference>
<dbReference type="Gene3D" id="3.40.50.850">
    <property type="entry name" value="Isochorismatase-like"/>
    <property type="match status" value="1"/>
</dbReference>
<accession>A0A497EPW4</accession>
<name>A0A497EPW4_9CREN</name>
<evidence type="ECO:0000313" key="3">
    <source>
        <dbReference type="Proteomes" id="UP000278475"/>
    </source>
</evidence>
<dbReference type="PANTHER" id="PTHR47044">
    <property type="entry name" value="OS02G0276400 PROTEIN"/>
    <property type="match status" value="1"/>
</dbReference>
<dbReference type="Pfam" id="PF00857">
    <property type="entry name" value="Isochorismatase"/>
    <property type="match status" value="1"/>
</dbReference>
<dbReference type="SUPFAM" id="SSF52499">
    <property type="entry name" value="Isochorismatase-like hydrolases"/>
    <property type="match status" value="1"/>
</dbReference>
<dbReference type="Proteomes" id="UP000278475">
    <property type="component" value="Unassembled WGS sequence"/>
</dbReference>
<feature type="domain" description="Isochorismatase-like" evidence="1">
    <location>
        <begin position="3"/>
        <end position="185"/>
    </location>
</feature>
<dbReference type="AlphaFoldDB" id="A0A497EPW4"/>
<dbReference type="CDD" id="cd00431">
    <property type="entry name" value="cysteine_hydrolases"/>
    <property type="match status" value="1"/>
</dbReference>
<organism evidence="2 3">
    <name type="scientific">Thermoproteota archaeon</name>
    <dbReference type="NCBI Taxonomy" id="2056631"/>
    <lineage>
        <taxon>Archaea</taxon>
        <taxon>Thermoproteota</taxon>
    </lineage>
</organism>
<comment type="caution">
    <text evidence="2">The sequence shown here is derived from an EMBL/GenBank/DDBJ whole genome shotgun (WGS) entry which is preliminary data.</text>
</comment>
<reference evidence="2 3" key="1">
    <citation type="submission" date="2018-06" db="EMBL/GenBank/DDBJ databases">
        <title>Extensive metabolic versatility and redundancy in microbially diverse, dynamic hydrothermal sediments.</title>
        <authorList>
            <person name="Dombrowski N."/>
            <person name="Teske A."/>
            <person name="Baker B.J."/>
        </authorList>
    </citation>
    <scope>NUCLEOTIDE SEQUENCE [LARGE SCALE GENOMIC DNA]</scope>
    <source>
        <strain evidence="2">B66_G16</strain>
    </source>
</reference>
<gene>
    <name evidence="2" type="ORF">DRJ31_06865</name>
</gene>
<proteinExistence type="predicted"/>
<protein>
    <submittedName>
        <fullName evidence="2">Cysteine hydrolase</fullName>
    </submittedName>
</protein>
<dbReference type="InterPro" id="IPR000868">
    <property type="entry name" value="Isochorismatase-like_dom"/>
</dbReference>
<evidence type="ECO:0000259" key="1">
    <source>
        <dbReference type="Pfam" id="PF00857"/>
    </source>
</evidence>
<dbReference type="GO" id="GO:0016787">
    <property type="term" value="F:hydrolase activity"/>
    <property type="evidence" value="ECO:0007669"/>
    <property type="project" value="UniProtKB-KW"/>
</dbReference>
<evidence type="ECO:0000313" key="2">
    <source>
        <dbReference type="EMBL" id="RLE48598.1"/>
    </source>
</evidence>
<dbReference type="EMBL" id="QMQV01000066">
    <property type="protein sequence ID" value="RLE48598.1"/>
    <property type="molecule type" value="Genomic_DNA"/>
</dbReference>
<keyword evidence="2" id="KW-0378">Hydrolase</keyword>
<sequence length="229" mass="25701">MNAALLVIDLEKAFVLPNSPFEVKGALKTIPNCKKVIEASRSHGMPVVYVKRLYRGDGSDVELVRLNQWLNAGMPLTVTSTDLLSAEYVDEIKPQPGDYLIVKKRFSAFFMTELDLLLRRLGVEVLAIIGTQTPNCIRATVYDALSLDYEVIIIEDCTSSQDEEVQKANIRDLRNLGCIIISSDEYVMSLPNLPSKRLLKRAREVLKSKVGLPHSLVDVDGRRAVLDRW</sequence>